<keyword evidence="7" id="KW-1185">Reference proteome</keyword>
<evidence type="ECO:0000313" key="5">
    <source>
        <dbReference type="EMBL" id="CAF1340439.1"/>
    </source>
</evidence>
<dbReference type="EMBL" id="CAJNOJ010000253">
    <property type="protein sequence ID" value="CAF1340439.1"/>
    <property type="molecule type" value="Genomic_DNA"/>
</dbReference>
<dbReference type="EMBL" id="CAJNOR010004518">
    <property type="protein sequence ID" value="CAF1508552.1"/>
    <property type="molecule type" value="Genomic_DNA"/>
</dbReference>
<sequence>MSGRIIPRRFFDVTAEPDRFFLTIQGYETCRLLSLRKSLEPIKSLLYNIDSILEVVEQNCQKPANKLTPDESGSIYLYTMSWPPPHRSLSSLLNEHLRSKNRHGLTPWFPFLKLFFTALCKLPSIKGTVWRGARANLCDHYNVDHVWWANSSCFESLNILEGYIGTSGVRTIFQIECFDGKSLQSHSAFKDENEILLMPGSFFQVLAKWQAGKDLFMIQLRQKSSSYQNIPASLDLSLNSHEKSLFSNEKKIVSSGNTTFTKSSDQNKKWKQKGLTIIGDYGKGNRLDQVSRFEGISIDENKTILIADTENHRVLLWKFRSKSGQTIVDENPKRNANERIKCPMNVIFYKDKKSFIISDRENRRVIRCYGRYKENQEVLFNDIDCWGLAMDTNGNIFVSDYEKNEIRKWKKGKINGILVAGGNGNGNKLNQFNGPTYIFIDPEDSIYVADNFNHRIMKWEKNARQGTVVAGGNDCGDEPEQLIHPHAIVVDQFHQIFIADWGNHRIMKWIEGDNKGSVVVGGNGNGKESNQLAYPTGLTFDQQGNLYVADSLNYRIQLYEMDSD</sequence>
<comment type="caution">
    <text evidence="6">The sequence shown here is derived from an EMBL/GenBank/DDBJ whole genome shotgun (WGS) entry which is preliminary data.</text>
</comment>
<dbReference type="Proteomes" id="UP000663828">
    <property type="component" value="Unassembled WGS sequence"/>
</dbReference>
<evidence type="ECO:0008006" key="8">
    <source>
        <dbReference type="Google" id="ProtNLM"/>
    </source>
</evidence>
<dbReference type="AlphaFoldDB" id="A0A815U2Y1"/>
<evidence type="ECO:0000313" key="7">
    <source>
        <dbReference type="Proteomes" id="UP000663828"/>
    </source>
</evidence>
<dbReference type="Proteomes" id="UP000663852">
    <property type="component" value="Unassembled WGS sequence"/>
</dbReference>
<evidence type="ECO:0000256" key="3">
    <source>
        <dbReference type="ARBA" id="ARBA00023180"/>
    </source>
</evidence>
<dbReference type="GO" id="GO:0005576">
    <property type="term" value="C:extracellular region"/>
    <property type="evidence" value="ECO:0007669"/>
    <property type="project" value="TreeGrafter"/>
</dbReference>
<reference evidence="6" key="1">
    <citation type="submission" date="2021-02" db="EMBL/GenBank/DDBJ databases">
        <authorList>
            <person name="Nowell W R."/>
        </authorList>
    </citation>
    <scope>NUCLEOTIDE SEQUENCE</scope>
</reference>
<dbReference type="PROSITE" id="PS51125">
    <property type="entry name" value="NHL"/>
    <property type="match status" value="1"/>
</dbReference>
<protein>
    <recommendedName>
        <fullName evidence="8">Mono(ADP-ribosyl)transferase</fullName>
    </recommendedName>
</protein>
<dbReference type="SUPFAM" id="SSF101898">
    <property type="entry name" value="NHL repeat"/>
    <property type="match status" value="1"/>
</dbReference>
<feature type="repeat" description="NHL" evidence="4">
    <location>
        <begin position="526"/>
        <end position="562"/>
    </location>
</feature>
<dbReference type="InterPro" id="IPR011042">
    <property type="entry name" value="6-blade_b-propeller_TolB-like"/>
</dbReference>
<dbReference type="PANTHER" id="PTHR10680">
    <property type="entry name" value="PEPTIDYL-GLYCINE ALPHA-AMIDATING MONOOXYGENASE"/>
    <property type="match status" value="1"/>
</dbReference>
<proteinExistence type="predicted"/>
<keyword evidence="1" id="KW-0732">Signal</keyword>
<gene>
    <name evidence="5" type="ORF">EDS130_LOCUS32704</name>
    <name evidence="6" type="ORF">XAT740_LOCUS40081</name>
</gene>
<dbReference type="CDD" id="cd05819">
    <property type="entry name" value="NHL"/>
    <property type="match status" value="1"/>
</dbReference>
<dbReference type="Gene3D" id="3.90.176.10">
    <property type="entry name" value="Toxin ADP-ribosyltransferase, Chain A, domain 1"/>
    <property type="match status" value="1"/>
</dbReference>
<evidence type="ECO:0000313" key="6">
    <source>
        <dbReference type="EMBL" id="CAF1508552.1"/>
    </source>
</evidence>
<dbReference type="OrthoDB" id="423533at2759"/>
<dbReference type="Gene3D" id="2.40.10.500">
    <property type="match status" value="1"/>
</dbReference>
<keyword evidence="2" id="KW-0677">Repeat</keyword>
<keyword evidence="3" id="KW-0325">Glycoprotein</keyword>
<evidence type="ECO:0000256" key="1">
    <source>
        <dbReference type="ARBA" id="ARBA00022729"/>
    </source>
</evidence>
<dbReference type="Gene3D" id="2.120.10.30">
    <property type="entry name" value="TolB, C-terminal domain"/>
    <property type="match status" value="2"/>
</dbReference>
<organism evidence="6 7">
    <name type="scientific">Adineta ricciae</name>
    <name type="common">Rotifer</name>
    <dbReference type="NCBI Taxonomy" id="249248"/>
    <lineage>
        <taxon>Eukaryota</taxon>
        <taxon>Metazoa</taxon>
        <taxon>Spiralia</taxon>
        <taxon>Gnathifera</taxon>
        <taxon>Rotifera</taxon>
        <taxon>Eurotatoria</taxon>
        <taxon>Bdelloidea</taxon>
        <taxon>Adinetida</taxon>
        <taxon>Adinetidae</taxon>
        <taxon>Adineta</taxon>
    </lineage>
</organism>
<dbReference type="InterPro" id="IPR001258">
    <property type="entry name" value="NHL_repeat"/>
</dbReference>
<dbReference type="SUPFAM" id="SSF56399">
    <property type="entry name" value="ADP-ribosylation"/>
    <property type="match status" value="1"/>
</dbReference>
<evidence type="ECO:0000256" key="2">
    <source>
        <dbReference type="ARBA" id="ARBA00022737"/>
    </source>
</evidence>
<accession>A0A815U2Y1</accession>
<dbReference type="Pfam" id="PF01436">
    <property type="entry name" value="NHL"/>
    <property type="match status" value="1"/>
</dbReference>
<dbReference type="PANTHER" id="PTHR10680:SF28">
    <property type="entry name" value="SMP-30_GLUCONOLACTONASE_LRE-LIKE REGION DOMAIN-CONTAINING PROTEIN"/>
    <property type="match status" value="1"/>
</dbReference>
<name>A0A815U2Y1_ADIRI</name>
<evidence type="ECO:0000256" key="4">
    <source>
        <dbReference type="PROSITE-ProRule" id="PRU00504"/>
    </source>
</evidence>